<feature type="compositionally biased region" description="Basic and acidic residues" evidence="1">
    <location>
        <begin position="34"/>
        <end position="43"/>
    </location>
</feature>
<reference evidence="2 3" key="1">
    <citation type="submission" date="2018-01" db="EMBL/GenBank/DDBJ databases">
        <title>The draft genome of an aniline degradation strain ANB-1.</title>
        <authorList>
            <person name="Zhang L."/>
            <person name="Jiang J."/>
        </authorList>
    </citation>
    <scope>NUCLEOTIDE SEQUENCE [LARGE SCALE GENOMIC DNA]</scope>
    <source>
        <strain evidence="2 3">ANB-1</strain>
    </source>
</reference>
<dbReference type="Proteomes" id="UP000235994">
    <property type="component" value="Unassembled WGS sequence"/>
</dbReference>
<evidence type="ECO:0000313" key="3">
    <source>
        <dbReference type="Proteomes" id="UP000235994"/>
    </source>
</evidence>
<protein>
    <submittedName>
        <fullName evidence="2">Uncharacterized protein</fullName>
    </submittedName>
</protein>
<dbReference type="EMBL" id="POQS01000009">
    <property type="protein sequence ID" value="PND30525.1"/>
    <property type="molecule type" value="Genomic_DNA"/>
</dbReference>
<dbReference type="RefSeq" id="WP_102775832.1">
    <property type="nucleotide sequence ID" value="NZ_POQS01000009.1"/>
</dbReference>
<evidence type="ECO:0000256" key="1">
    <source>
        <dbReference type="SAM" id="MobiDB-lite"/>
    </source>
</evidence>
<gene>
    <name evidence="2" type="ORF">C1I89_29580</name>
</gene>
<comment type="caution">
    <text evidence="2">The sequence shown here is derived from an EMBL/GenBank/DDBJ whole genome shotgun (WGS) entry which is preliminary data.</text>
</comment>
<organism evidence="2 3">
    <name type="scientific">Achromobacter pulmonis</name>
    <dbReference type="NCBI Taxonomy" id="1389932"/>
    <lineage>
        <taxon>Bacteria</taxon>
        <taxon>Pseudomonadati</taxon>
        <taxon>Pseudomonadota</taxon>
        <taxon>Betaproteobacteria</taxon>
        <taxon>Burkholderiales</taxon>
        <taxon>Alcaligenaceae</taxon>
        <taxon>Achromobacter</taxon>
    </lineage>
</organism>
<evidence type="ECO:0000313" key="2">
    <source>
        <dbReference type="EMBL" id="PND30525.1"/>
    </source>
</evidence>
<accession>A0A2N8KAP5</accession>
<proteinExistence type="predicted"/>
<dbReference type="AlphaFoldDB" id="A0A2N8KAP5"/>
<name>A0A2N8KAP5_9BURK</name>
<keyword evidence="3" id="KW-1185">Reference proteome</keyword>
<sequence length="88" mass="9459">MNKFDLQKNQALKLAGQLKQAGTPDRYGSASNAPDRREQRKLDQAAGLVPFPLKLSQADADRLRAAAAERGVSTNEIVAEALRKALGA</sequence>
<feature type="region of interest" description="Disordered" evidence="1">
    <location>
        <begin position="15"/>
        <end position="44"/>
    </location>
</feature>